<evidence type="ECO:0000256" key="1">
    <source>
        <dbReference type="SAM" id="MobiDB-lite"/>
    </source>
</evidence>
<dbReference type="KEGG" id="hla:Hlac_3609"/>
<dbReference type="HOGENOM" id="CLU_012988_0_0_2"/>
<dbReference type="EMBL" id="CP001367">
    <property type="protein sequence ID" value="ACM59115.1"/>
    <property type="molecule type" value="Genomic_DNA"/>
</dbReference>
<gene>
    <name evidence="2" type="ordered locus">Hlac_3609</name>
</gene>
<dbReference type="Proteomes" id="UP000000740">
    <property type="component" value="Plasmid pHLAC01"/>
</dbReference>
<evidence type="ECO:0000313" key="3">
    <source>
        <dbReference type="Proteomes" id="UP000000740"/>
    </source>
</evidence>
<sequence>MHSEPNNQDRHPDIRQVAPDGSLSTAGILVSDVSPRITEWVPGLLDELLPSSVRTLREYIAHTDPGILSDGRYGSLVGKMQADTLGVTHREWGSTTDTWSDDEAEAVEYLHSLFNRAVKYHDQSTDELSNYHQQREKNIDTALTKIGTGKGPLNGGLEALAKGPVALHSEFDEAPQPITLILDGQSWTDLDDRSTGVRALAAIAVLGSAFDVRLVISPGLDQHLRRRYSTWYDTHLGLTESADRSTQETVATAGRSSATTRRRAWEVLQELPEDSGRLRLLGNLPVDGSRDYRDLKQDDEIGVTPGTVGRYVLDLEELGLASIDRSGQYNSASLTSLGQLAVEEFLTADYRTVHPSQSRLQTALTPTPQSDAGTVYRAQASTEGGEGTPPTATAEEWMAATGSPTNGDSYVQWLNGPSEILDAWGMHHRYAAGRRNRGVNLVDDRLAKFDDGRISYLSCFDDDLLVMSQWGGPLPTLGRIAGALLSDKALSKILTPSALGSEFEAIDDGVVDKLDQKVGDIIRWGHQIGWFSEDEEQYDDWRERIGTVRSLCLEKVGELTNSDDIEARKELFRDLQGLIASATQLYYAIGVDVTINIRMPDTGMLIRDEKRLNDFLNFTRYTVPKQSVYGIHSGYRMLLEDREEKLKKRLSYDVDSSDPAMHLTASWVFSGPTMTDLKPQIEKAIEQEASEIREAIADGTEAAPVMEIPVQISNTYTATRELVEEFATAKGYEVSHRGDIHERNDDLERLVRLFLRVLGTADRPHRACPSDVAEAMLHIARSTQSFDFISIRDIAYGLSQLPAERLLPDLPPTATKLLKTLLDADEPMRRSKIIEAAGISGSSYDRYINELAAWDIIEPTESEGRRRWEGHLETWWSPQSHREEPFGEPEPDTAIIDAEFARDVGSRVLCHYITHYDLPELEEVYMSGLCPIAPDDDIEALFGRHRRLSRWWAFLWGAYADEDEIANAEAVTGSETAVRIGQLPGSVEDSQQSLGECKSVST</sequence>
<geneLocation type="plasmid" evidence="2 3">
    <name>pHLAC01</name>
</geneLocation>
<name>B9LXC4_HALLT</name>
<dbReference type="eggNOG" id="arCOG04495">
    <property type="taxonomic scope" value="Archaea"/>
</dbReference>
<evidence type="ECO:0000313" key="2">
    <source>
        <dbReference type="EMBL" id="ACM59115.1"/>
    </source>
</evidence>
<feature type="compositionally biased region" description="Basic and acidic residues" evidence="1">
    <location>
        <begin position="1"/>
        <end position="14"/>
    </location>
</feature>
<reference evidence="2 3" key="1">
    <citation type="journal article" date="2016" name="Stand. Genomic Sci.">
        <title>Complete genome sequence of the Antarctic Halorubrum lacusprofundi type strain ACAM 34.</title>
        <authorList>
            <person name="Anderson I.J."/>
            <person name="DasSarma P."/>
            <person name="Lucas S."/>
            <person name="Copeland A."/>
            <person name="Lapidus A."/>
            <person name="Del Rio T.G."/>
            <person name="Tice H."/>
            <person name="Dalin E."/>
            <person name="Bruce D.C."/>
            <person name="Goodwin L."/>
            <person name="Pitluck S."/>
            <person name="Sims D."/>
            <person name="Brettin T.S."/>
            <person name="Detter J.C."/>
            <person name="Han C.S."/>
            <person name="Larimer F."/>
            <person name="Hauser L."/>
            <person name="Land M."/>
            <person name="Ivanova N."/>
            <person name="Richardson P."/>
            <person name="Cavicchioli R."/>
            <person name="DasSarma S."/>
            <person name="Woese C.R."/>
            <person name="Kyrpides N.C."/>
        </authorList>
    </citation>
    <scope>NUCLEOTIDE SEQUENCE [LARGE SCALE GENOMIC DNA]</scope>
    <source>
        <strain evidence="3">ATCC 49239 / DSM 5036 / JCM 8891 / ACAM 34</strain>
        <plasmid evidence="2">pHLAC01</plasmid>
    </source>
</reference>
<accession>B9LXC4</accession>
<dbReference type="RefSeq" id="WP_012660301.1">
    <property type="nucleotide sequence ID" value="NC_012030.1"/>
</dbReference>
<proteinExistence type="predicted"/>
<dbReference type="GeneID" id="7402523"/>
<dbReference type="AlphaFoldDB" id="B9LXC4"/>
<keyword evidence="3" id="KW-1185">Reference proteome</keyword>
<feature type="region of interest" description="Disordered" evidence="1">
    <location>
        <begin position="1"/>
        <end position="20"/>
    </location>
</feature>
<protein>
    <submittedName>
        <fullName evidence="2">Plasmid replication protein RepH</fullName>
    </submittedName>
</protein>
<keyword evidence="2" id="KW-0614">Plasmid</keyword>
<organism evidence="2 3">
    <name type="scientific">Halorubrum lacusprofundi (strain ATCC 49239 / DSM 5036 / JCM 8891 / ACAM 34)</name>
    <dbReference type="NCBI Taxonomy" id="416348"/>
    <lineage>
        <taxon>Archaea</taxon>
        <taxon>Methanobacteriati</taxon>
        <taxon>Methanobacteriota</taxon>
        <taxon>Stenosarchaea group</taxon>
        <taxon>Halobacteria</taxon>
        <taxon>Halobacteriales</taxon>
        <taxon>Haloferacaceae</taxon>
        <taxon>Halorubrum</taxon>
    </lineage>
</organism>